<dbReference type="HOGENOM" id="CLU_3170721_0_0_4"/>
<protein>
    <submittedName>
        <fullName evidence="2">Prepilin peptidase-dependent protein A</fullName>
    </submittedName>
</protein>
<evidence type="ECO:0000313" key="3">
    <source>
        <dbReference type="Proteomes" id="UP000005336"/>
    </source>
</evidence>
<dbReference type="STRING" id="1030841.HMPREF9370_1818"/>
<evidence type="ECO:0000256" key="1">
    <source>
        <dbReference type="SAM" id="Phobius"/>
    </source>
</evidence>
<reference evidence="2 3" key="1">
    <citation type="submission" date="2011-06" db="EMBL/GenBank/DDBJ databases">
        <authorList>
            <person name="Muzny D."/>
            <person name="Qin X."/>
            <person name="Deng J."/>
            <person name="Jiang H."/>
            <person name="Liu Y."/>
            <person name="Qu J."/>
            <person name="Song X.-Z."/>
            <person name="Zhang L."/>
            <person name="Thornton R."/>
            <person name="Coyle M."/>
            <person name="Francisco L."/>
            <person name="Jackson L."/>
            <person name="Javaid M."/>
            <person name="Korchina V."/>
            <person name="Kovar C."/>
            <person name="Mata R."/>
            <person name="Mathew T."/>
            <person name="Ngo R."/>
            <person name="Nguyen L."/>
            <person name="Nguyen N."/>
            <person name="Okwuonu G."/>
            <person name="Ongeri F."/>
            <person name="Pham C."/>
            <person name="Simmons D."/>
            <person name="Wilczek-Boney K."/>
            <person name="Hale W."/>
            <person name="Jakkamsetti A."/>
            <person name="Pham P."/>
            <person name="Ruth R."/>
            <person name="San Lucas F."/>
            <person name="Warren J."/>
            <person name="Zhang J."/>
            <person name="Zhao Z."/>
            <person name="Zhou C."/>
            <person name="Zhu D."/>
            <person name="Lee S."/>
            <person name="Bess C."/>
            <person name="Blankenburg K."/>
            <person name="Forbes L."/>
            <person name="Fu Q."/>
            <person name="Gubbala S."/>
            <person name="Hirani K."/>
            <person name="Jayaseelan J.C."/>
            <person name="Lara F."/>
            <person name="Munidasa M."/>
            <person name="Palculict T."/>
            <person name="Patil S."/>
            <person name="Pu L.-L."/>
            <person name="Saada N."/>
            <person name="Tang L."/>
            <person name="Weissenberger G."/>
            <person name="Zhu Y."/>
            <person name="Hemphill L."/>
            <person name="Shang Y."/>
            <person name="Youmans B."/>
            <person name="Ayvaz T."/>
            <person name="Ross M."/>
            <person name="Santibanez J."/>
            <person name="Aqrawi P."/>
            <person name="Gross S."/>
            <person name="Joshi V."/>
            <person name="Fowler G."/>
            <person name="Nazareth L."/>
            <person name="Reid J."/>
            <person name="Worley K."/>
            <person name="Petrosino J."/>
            <person name="Highlander S."/>
            <person name="Gibbs R."/>
        </authorList>
    </citation>
    <scope>NUCLEOTIDE SEQUENCE [LARGE SCALE GENOMIC DNA]</scope>
    <source>
        <strain evidence="2 3">9715</strain>
    </source>
</reference>
<gene>
    <name evidence="2" type="ORF">HMPREF9370_1818</name>
</gene>
<comment type="caution">
    <text evidence="2">The sequence shown here is derived from an EMBL/GenBank/DDBJ whole genome shotgun (WGS) entry which is preliminary data.</text>
</comment>
<feature type="transmembrane region" description="Helical" evidence="1">
    <location>
        <begin position="12"/>
        <end position="29"/>
    </location>
</feature>
<organism evidence="2 3">
    <name type="scientific">Neisseria wadsworthii 9715</name>
    <dbReference type="NCBI Taxonomy" id="1030841"/>
    <lineage>
        <taxon>Bacteria</taxon>
        <taxon>Pseudomonadati</taxon>
        <taxon>Pseudomonadota</taxon>
        <taxon>Betaproteobacteria</taxon>
        <taxon>Neisseriales</taxon>
        <taxon>Neisseriaceae</taxon>
        <taxon>Neisseria</taxon>
    </lineage>
</organism>
<dbReference type="EMBL" id="AGAZ01000063">
    <property type="protein sequence ID" value="EGZ44872.1"/>
    <property type="molecule type" value="Genomic_DNA"/>
</dbReference>
<keyword evidence="1" id="KW-0472">Membrane</keyword>
<accession>G4CRV8</accession>
<dbReference type="PATRIC" id="fig|1030841.3.peg.1809"/>
<dbReference type="AlphaFoldDB" id="G4CRV8"/>
<name>G4CRV8_9NEIS</name>
<keyword evidence="3" id="KW-1185">Reference proteome</keyword>
<evidence type="ECO:0000313" key="2">
    <source>
        <dbReference type="EMBL" id="EGZ44872.1"/>
    </source>
</evidence>
<dbReference type="Proteomes" id="UP000005336">
    <property type="component" value="Unassembled WGS sequence"/>
</dbReference>
<keyword evidence="1" id="KW-1133">Transmembrane helix</keyword>
<proteinExistence type="predicted"/>
<keyword evidence="1" id="KW-0812">Transmembrane</keyword>
<sequence>MWDLINAPQTRIFGVAIMLMVLLGVVKLYRWCSAVSAIGSTACCPIV</sequence>